<organism evidence="1 2">
    <name type="scientific">Phytohabitans aurantiacus</name>
    <dbReference type="NCBI Taxonomy" id="3016789"/>
    <lineage>
        <taxon>Bacteria</taxon>
        <taxon>Bacillati</taxon>
        <taxon>Actinomycetota</taxon>
        <taxon>Actinomycetes</taxon>
        <taxon>Micromonosporales</taxon>
        <taxon>Micromonosporaceae</taxon>
    </lineage>
</organism>
<sequence>MSQSPLVTLAAGMIGATIGLLAPVIAASLTRLGATKQAQREVADSILDLLSEPKPIDALLTGSFSPARRRLYILGIRLRDDVARRACTDLVKAAGDVGASEDDLFPAWQNAITEVSRISRGKR</sequence>
<name>A0ABQ5R2J3_9ACTN</name>
<comment type="caution">
    <text evidence="1">The sequence shown here is derived from an EMBL/GenBank/DDBJ whole genome shotgun (WGS) entry which is preliminary data.</text>
</comment>
<dbReference type="EMBL" id="BSDI01000028">
    <property type="protein sequence ID" value="GLH99810.1"/>
    <property type="molecule type" value="Genomic_DNA"/>
</dbReference>
<gene>
    <name evidence="1" type="ORF">Pa4123_50870</name>
</gene>
<dbReference type="Proteomes" id="UP001144280">
    <property type="component" value="Unassembled WGS sequence"/>
</dbReference>
<protein>
    <submittedName>
        <fullName evidence="1">Uncharacterized protein</fullName>
    </submittedName>
</protein>
<keyword evidence="2" id="KW-1185">Reference proteome</keyword>
<evidence type="ECO:0000313" key="1">
    <source>
        <dbReference type="EMBL" id="GLH99810.1"/>
    </source>
</evidence>
<dbReference type="RefSeq" id="WP_281899728.1">
    <property type="nucleotide sequence ID" value="NZ_BSDI01000028.1"/>
</dbReference>
<proteinExistence type="predicted"/>
<reference evidence="1" key="1">
    <citation type="submission" date="2022-12" db="EMBL/GenBank/DDBJ databases">
        <title>New Phytohabitans aurantiacus sp. RD004123 nov., an actinomycete isolated from soil.</title>
        <authorList>
            <person name="Triningsih D.W."/>
            <person name="Harunari E."/>
            <person name="Igarashi Y."/>
        </authorList>
    </citation>
    <scope>NUCLEOTIDE SEQUENCE</scope>
    <source>
        <strain evidence="1">RD004123</strain>
    </source>
</reference>
<accession>A0ABQ5R2J3</accession>
<evidence type="ECO:0000313" key="2">
    <source>
        <dbReference type="Proteomes" id="UP001144280"/>
    </source>
</evidence>